<dbReference type="RefSeq" id="WP_087143204.1">
    <property type="nucleotide sequence ID" value="NZ_FUKI01000097.1"/>
</dbReference>
<dbReference type="Proteomes" id="UP000195667">
    <property type="component" value="Unassembled WGS sequence"/>
</dbReference>
<reference evidence="3" key="1">
    <citation type="submission" date="2017-02" db="EMBL/GenBank/DDBJ databases">
        <authorList>
            <person name="Daims H."/>
        </authorList>
    </citation>
    <scope>NUCLEOTIDE SEQUENCE [LARGE SCALE GENOMIC DNA]</scope>
</reference>
<organism evidence="2 3">
    <name type="scientific">Crenothrix polyspora</name>
    <dbReference type="NCBI Taxonomy" id="360316"/>
    <lineage>
        <taxon>Bacteria</taxon>
        <taxon>Pseudomonadati</taxon>
        <taxon>Pseudomonadota</taxon>
        <taxon>Gammaproteobacteria</taxon>
        <taxon>Methylococcales</taxon>
        <taxon>Crenotrichaceae</taxon>
        <taxon>Crenothrix</taxon>
    </lineage>
</organism>
<proteinExistence type="predicted"/>
<evidence type="ECO:0000313" key="3">
    <source>
        <dbReference type="Proteomes" id="UP000195667"/>
    </source>
</evidence>
<feature type="signal peptide" evidence="1">
    <location>
        <begin position="1"/>
        <end position="25"/>
    </location>
</feature>
<dbReference type="OrthoDB" id="6396276at2"/>
<name>A0A1R4H824_9GAMM</name>
<dbReference type="EMBL" id="FUKI01000097">
    <property type="protein sequence ID" value="SJM92010.1"/>
    <property type="molecule type" value="Genomic_DNA"/>
</dbReference>
<dbReference type="AlphaFoldDB" id="A0A1R4H824"/>
<dbReference type="Gene3D" id="2.120.10.30">
    <property type="entry name" value="TolB, C-terminal domain"/>
    <property type="match status" value="2"/>
</dbReference>
<accession>A0A1R4H824</accession>
<sequence length="560" mass="59965">MSFHRTLFYCGTAVFFYLSAMPAFAQQTTRANLSSGQRQANDQSVDAPSISADGRYVAFTSLASNLVAADTNNAHDIFISDLLTHKTTRISLDANGVQGNKSSWLPRISADGRYVSFSSEASNLVANDTNDVIDVFVYDRSTKKTIRASVSSDNKQGNDNSGWNSAAMSADGRYVAFDSDATNLVAGDTNQASDIFVYDQSTQQTTRASVASNAMQGNNNSGWNSPSMSADGHFVVFDSEASNLVANDTNDNVDVFVYDTWTKQTSRVSLASNDTQGNAWSWQPSVNADGRYVTFESSASNLVSGDSNENSDVFMYDRLNKKTTRISYLPTGVQGNDESFDSSVSADGLYVAFRSYASNLGAGDNNDSADIFINDLVKKQVTRVSVASNGEQGNDGSWRPFVSATGRHVAFLSDATNLVAGDSNYLTDVFVADRLLNTAQTSDVKIAVKKKPLTLKNNSTGIYSYTITSTGSNVADVSLLHITSGSGRVISIKPSQGTCTRYSSEILCHLGTLATGKSITADVVMKASNSPVIQQITVTATPLDNSPLNNTVLLSTPVQP</sequence>
<dbReference type="InterPro" id="IPR011042">
    <property type="entry name" value="6-blade_b-propeller_TolB-like"/>
</dbReference>
<dbReference type="SUPFAM" id="SSF82171">
    <property type="entry name" value="DPP6 N-terminal domain-like"/>
    <property type="match status" value="1"/>
</dbReference>
<protein>
    <submittedName>
        <fullName evidence="2">Uncharacterized protein</fullName>
    </submittedName>
</protein>
<gene>
    <name evidence="2" type="ORF">CRENPOLYSF1_230034</name>
</gene>
<feature type="chain" id="PRO_5010382750" evidence="1">
    <location>
        <begin position="26"/>
        <end position="560"/>
    </location>
</feature>
<dbReference type="Pfam" id="PF07676">
    <property type="entry name" value="PD40"/>
    <property type="match status" value="1"/>
</dbReference>
<evidence type="ECO:0000256" key="1">
    <source>
        <dbReference type="SAM" id="SignalP"/>
    </source>
</evidence>
<dbReference type="InterPro" id="IPR011659">
    <property type="entry name" value="WD40"/>
</dbReference>
<evidence type="ECO:0000313" key="2">
    <source>
        <dbReference type="EMBL" id="SJM92010.1"/>
    </source>
</evidence>
<keyword evidence="1" id="KW-0732">Signal</keyword>
<keyword evidence="3" id="KW-1185">Reference proteome</keyword>